<protein>
    <recommendedName>
        <fullName evidence="1">bis(5'-nucleosyl)-tetraphosphatase (symmetrical)</fullName>
        <ecNumber evidence="1">3.6.1.41</ecNumber>
    </recommendedName>
</protein>
<dbReference type="EMBL" id="VUMN01000020">
    <property type="protein sequence ID" value="MSS58947.1"/>
    <property type="molecule type" value="Genomic_DNA"/>
</dbReference>
<dbReference type="InterPro" id="IPR005249">
    <property type="entry name" value="YqeK"/>
</dbReference>
<dbReference type="InterPro" id="IPR051094">
    <property type="entry name" value="Diverse_Catalytic_Enzymes"/>
</dbReference>
<feature type="domain" description="HD/PDEase" evidence="7">
    <location>
        <begin position="123"/>
        <end position="247"/>
    </location>
</feature>
<gene>
    <name evidence="8" type="ORF">FYJ51_08505</name>
</gene>
<keyword evidence="5" id="KW-0408">Iron</keyword>
<evidence type="ECO:0000313" key="8">
    <source>
        <dbReference type="EMBL" id="MSS58947.1"/>
    </source>
</evidence>
<dbReference type="Gene3D" id="1.10.3210.10">
    <property type="entry name" value="Hypothetical protein af1432"/>
    <property type="match status" value="1"/>
</dbReference>
<dbReference type="Proteomes" id="UP000461880">
    <property type="component" value="Unassembled WGS sequence"/>
</dbReference>
<keyword evidence="3" id="KW-0547">Nucleotide-binding</keyword>
<dbReference type="NCBIfam" id="TIGR00277">
    <property type="entry name" value="HDIG"/>
    <property type="match status" value="1"/>
</dbReference>
<evidence type="ECO:0000256" key="4">
    <source>
        <dbReference type="ARBA" id="ARBA00022801"/>
    </source>
</evidence>
<dbReference type="SMART" id="SM00471">
    <property type="entry name" value="HDc"/>
    <property type="match status" value="1"/>
</dbReference>
<comment type="catalytic activity">
    <reaction evidence="6">
        <text>P(1),P(4)-bis(5'-adenosyl) tetraphosphate + H2O = 2 ADP + 2 H(+)</text>
        <dbReference type="Rhea" id="RHEA:24252"/>
        <dbReference type="ChEBI" id="CHEBI:15377"/>
        <dbReference type="ChEBI" id="CHEBI:15378"/>
        <dbReference type="ChEBI" id="CHEBI:58141"/>
        <dbReference type="ChEBI" id="CHEBI:456216"/>
        <dbReference type="EC" id="3.6.1.41"/>
    </reaction>
</comment>
<keyword evidence="2" id="KW-0479">Metal-binding</keyword>
<reference evidence="8 9" key="1">
    <citation type="submission" date="2019-08" db="EMBL/GenBank/DDBJ databases">
        <title>In-depth cultivation of the pig gut microbiome towards novel bacterial diversity and tailored functional studies.</title>
        <authorList>
            <person name="Wylensek D."/>
            <person name="Hitch T.C.A."/>
            <person name="Clavel T."/>
        </authorList>
    </citation>
    <scope>NUCLEOTIDE SEQUENCE [LARGE SCALE GENOMIC DNA]</scope>
    <source>
        <strain evidence="8 9">Oil+RF-744-GAM-WT-6</strain>
    </source>
</reference>
<organism evidence="8 9">
    <name type="scientific">Stecheria intestinalis</name>
    <dbReference type="NCBI Taxonomy" id="2606630"/>
    <lineage>
        <taxon>Bacteria</taxon>
        <taxon>Bacillati</taxon>
        <taxon>Bacillota</taxon>
        <taxon>Erysipelotrichia</taxon>
        <taxon>Erysipelotrichales</taxon>
        <taxon>Erysipelotrichaceae</taxon>
        <taxon>Stecheria</taxon>
    </lineage>
</organism>
<dbReference type="GO" id="GO:0046872">
    <property type="term" value="F:metal ion binding"/>
    <property type="evidence" value="ECO:0007669"/>
    <property type="project" value="UniProtKB-KW"/>
</dbReference>
<accession>A0A7X2NSV9</accession>
<dbReference type="SUPFAM" id="SSF109604">
    <property type="entry name" value="HD-domain/PDEase-like"/>
    <property type="match status" value="1"/>
</dbReference>
<evidence type="ECO:0000256" key="5">
    <source>
        <dbReference type="ARBA" id="ARBA00023004"/>
    </source>
</evidence>
<dbReference type="InterPro" id="IPR006674">
    <property type="entry name" value="HD_domain"/>
</dbReference>
<evidence type="ECO:0000256" key="6">
    <source>
        <dbReference type="ARBA" id="ARBA00049417"/>
    </source>
</evidence>
<proteinExistence type="predicted"/>
<keyword evidence="9" id="KW-1185">Reference proteome</keyword>
<dbReference type="GO" id="GO:0000166">
    <property type="term" value="F:nucleotide binding"/>
    <property type="evidence" value="ECO:0007669"/>
    <property type="project" value="UniProtKB-KW"/>
</dbReference>
<evidence type="ECO:0000259" key="7">
    <source>
        <dbReference type="SMART" id="SM00471"/>
    </source>
</evidence>
<comment type="caution">
    <text evidence="8">The sequence shown here is derived from an EMBL/GenBank/DDBJ whole genome shotgun (WGS) entry which is preliminary data.</text>
</comment>
<evidence type="ECO:0000256" key="1">
    <source>
        <dbReference type="ARBA" id="ARBA00012506"/>
    </source>
</evidence>
<dbReference type="PANTHER" id="PTHR35795">
    <property type="entry name" value="SLR1885 PROTEIN"/>
    <property type="match status" value="1"/>
</dbReference>
<evidence type="ECO:0000256" key="3">
    <source>
        <dbReference type="ARBA" id="ARBA00022741"/>
    </source>
</evidence>
<keyword evidence="4" id="KW-0378">Hydrolase</keyword>
<evidence type="ECO:0000256" key="2">
    <source>
        <dbReference type="ARBA" id="ARBA00022723"/>
    </source>
</evidence>
<dbReference type="GO" id="GO:0008803">
    <property type="term" value="F:bis(5'-nucleosyl)-tetraphosphatase (symmetrical) activity"/>
    <property type="evidence" value="ECO:0007669"/>
    <property type="project" value="UniProtKB-EC"/>
</dbReference>
<dbReference type="PANTHER" id="PTHR35795:SF1">
    <property type="entry name" value="BIS(5'-NUCLEOSYL)-TETRAPHOSPHATASE, SYMMETRICAL"/>
    <property type="match status" value="1"/>
</dbReference>
<dbReference type="InterPro" id="IPR003607">
    <property type="entry name" value="HD/PDEase_dom"/>
</dbReference>
<dbReference type="NCBIfam" id="TIGR00488">
    <property type="entry name" value="bis(5'-nucleosyl)-tetraphosphatase (symmetrical) YqeK"/>
    <property type="match status" value="1"/>
</dbReference>
<dbReference type="EC" id="3.6.1.41" evidence="1"/>
<evidence type="ECO:0000313" key="9">
    <source>
        <dbReference type="Proteomes" id="UP000461880"/>
    </source>
</evidence>
<dbReference type="Pfam" id="PF01966">
    <property type="entry name" value="HD"/>
    <property type="match status" value="1"/>
</dbReference>
<name>A0A7X2NSV9_9FIRM</name>
<dbReference type="AlphaFoldDB" id="A0A7X2NSV9"/>
<dbReference type="RefSeq" id="WP_154504987.1">
    <property type="nucleotide sequence ID" value="NZ_VUMN01000020.1"/>
</dbReference>
<dbReference type="InterPro" id="IPR006675">
    <property type="entry name" value="HDIG_dom"/>
</dbReference>
<sequence length="277" mass="30887">MRIAILKAPFDPITESELKAALSFQRQGSFRFVFLMTEGDAVLPEAERIRLLNLALSPYRKLAAGTPESLKDLLQSRDTVIAELDASEEAEVRSGIFRKAAPGIQRALIESNAYLDQMLEVRCTAHRASHSRSVAQTAEKIAEANHLDAKLAWKAGMLHDITKKWTDAEAQKLLSVYDPEKLSYSPKIWHSWTAPIWLKGEMGLHDHAILSAIHHHTLGDGNAPLDMILYIADKIEPTRGYDSTKEMELSCRDLEAGFELVKAESLEYLKGHGSDLA</sequence>
<dbReference type="CDD" id="cd00077">
    <property type="entry name" value="HDc"/>
    <property type="match status" value="1"/>
</dbReference>